<feature type="compositionally biased region" description="Polar residues" evidence="2">
    <location>
        <begin position="316"/>
        <end position="330"/>
    </location>
</feature>
<dbReference type="AlphaFoldDB" id="A0AAW2YV69"/>
<evidence type="ECO:0000313" key="3">
    <source>
        <dbReference type="EMBL" id="KAL0481040.1"/>
    </source>
</evidence>
<feature type="compositionally biased region" description="Polar residues" evidence="2">
    <location>
        <begin position="340"/>
        <end position="356"/>
    </location>
</feature>
<comment type="caution">
    <text evidence="3">The sequence shown here is derived from an EMBL/GenBank/DDBJ whole genome shotgun (WGS) entry which is preliminary data.</text>
</comment>
<dbReference type="PANTHER" id="PTHR44099">
    <property type="entry name" value="RABCONNECTIN-3B, ISOFORM A"/>
    <property type="match status" value="1"/>
</dbReference>
<dbReference type="SUPFAM" id="SSF50978">
    <property type="entry name" value="WD40 repeat-like"/>
    <property type="match status" value="2"/>
</dbReference>
<dbReference type="PROSITE" id="PS50082">
    <property type="entry name" value="WD_REPEATS_2"/>
    <property type="match status" value="1"/>
</dbReference>
<dbReference type="Proteomes" id="UP001431209">
    <property type="component" value="Unassembled WGS sequence"/>
</dbReference>
<dbReference type="InterPro" id="IPR049916">
    <property type="entry name" value="WDR72-like"/>
</dbReference>
<dbReference type="Pfam" id="PF00400">
    <property type="entry name" value="WD40"/>
    <property type="match status" value="3"/>
</dbReference>
<name>A0AAW2YV69_9EUKA</name>
<feature type="repeat" description="WD" evidence="1">
    <location>
        <begin position="577"/>
        <end position="618"/>
    </location>
</feature>
<keyword evidence="4" id="KW-1185">Reference proteome</keyword>
<proteinExistence type="predicted"/>
<dbReference type="PROSITE" id="PS50294">
    <property type="entry name" value="WD_REPEATS_REGION"/>
    <property type="match status" value="1"/>
</dbReference>
<evidence type="ECO:0000256" key="1">
    <source>
        <dbReference type="PROSITE-ProRule" id="PRU00221"/>
    </source>
</evidence>
<reference evidence="3 4" key="1">
    <citation type="submission" date="2024-03" db="EMBL/GenBank/DDBJ databases">
        <title>The Acrasis kona genome and developmental transcriptomes reveal deep origins of eukaryotic multicellular pathways.</title>
        <authorList>
            <person name="Sheikh S."/>
            <person name="Fu C.-J."/>
            <person name="Brown M.W."/>
            <person name="Baldauf S.L."/>
        </authorList>
    </citation>
    <scope>NUCLEOTIDE SEQUENCE [LARGE SCALE GENOMIC DNA]</scope>
    <source>
        <strain evidence="3 4">ATCC MYA-3509</strain>
    </source>
</reference>
<feature type="region of interest" description="Disordered" evidence="2">
    <location>
        <begin position="203"/>
        <end position="232"/>
    </location>
</feature>
<accession>A0AAW2YV69</accession>
<protein>
    <submittedName>
        <fullName evidence="3">Uncharacterized protein</fullName>
    </submittedName>
</protein>
<dbReference type="EMBL" id="JAOPGA020000726">
    <property type="protein sequence ID" value="KAL0481040.1"/>
    <property type="molecule type" value="Genomic_DNA"/>
</dbReference>
<dbReference type="InterPro" id="IPR015943">
    <property type="entry name" value="WD40/YVTN_repeat-like_dom_sf"/>
</dbReference>
<dbReference type="InterPro" id="IPR016024">
    <property type="entry name" value="ARM-type_fold"/>
</dbReference>
<sequence>MALSPYLLSDSPTSVVCLPGGNQVACSGKHNNIEIVDLKLLQVICTLEGHTEWVKSLSCGPYREMNGKLSPHASFNTTDSQQKIIMVSAGEDSTLRYWTFEVNRINNQIDINDQMPSYSVDSQTMRPLCIEHAEDWSYVLVVDDTEWKLFTFKAYRPTFVMKSPEPGQKLKGGLFVDNRHVMIYTESGDAFVYRLPPPRDMDLVSHHTETISPSSSGQHSPKEDNDVKPIPFHSRSNTEILIQQPNVDVPNHPHRRSLTTADNVRSLTPQPVAQATLTVGSGITKSPSLQSISNSFLNVFGIKRREGEGTVYINRPTPTKTSRMSNSTSDGDIAKKSRDSLTNAQPELSNPVDTSSIGSAIERARNASVIDQPLIQQTVLLLDPQINDEPPELILTLRESESIRSSLGTSVWCSYDEFALRADTSGALKIWRIFNLETDAAMKEISTFTLAAGWPKTKSIDKKARITASLFAVDKDRTPKLIHGHLDGTVAIYPIMNDKPNERRLLITGSADHSVKVFDINTGNKLSEFQYHSGAVDLLFVPPKSIRTKLTDCWCSVGEDRSVILYSVRTLEVIHVLGGHSSSVLAVYFKPEMDYLLVRCSDGALYVWQLGTGLLERRVHGKVAASLIEQCEGPGGRRPVYQRMNYFTQRSISDKPNNFLDTVSLAVADRSPHIQLLMLSVRRLVGFIRTKRESIRSAIVKNKMAELPQSMTCALGYVLQYGADENLDSLRKLLGVEKPEPTAFIGLKGAGSTFSLIVPKASERSHPFSFSPVLSALYTISCVSLLNSLSSALPEHKKLISACCFYYLNKMPKDFFKFEDPSFLWCAQFLRDSSKEIQNAAKSVMVSVLQRMSTHQHKALADKLSLILLDSKSDTSIAHTNRKQNIIIALAILSFMCKKAVDGRITSITTMGLIDILEKGGPQHASAVSLLGDGFDIWQCYIPDAMGFCKQLFSLSMPALGNVVDDNNTMAQDSLSAFVSMANVDTRLYIEFLNGIISNAQQTSHLTLSAAISSLHPLMLKYPACLVDHLVVITSLLLKVLDPHFPSIRDSCLPSSTKILRTMVEKFPMMSFHQEKQKLAVGNNEGLIVIYDMRIASKWQVFEAHKSPVSAVSFSPNGEMLATFSPKENSCRAWNTDGTSMLSLLGMSSRVIKSYAVPEAGGAVMKPVDVLKCVRFEWDSNKMFSLKPGRNLNKQTFTI</sequence>
<gene>
    <name evidence="3" type="ORF">AKO1_013684</name>
</gene>
<dbReference type="InterPro" id="IPR036322">
    <property type="entry name" value="WD40_repeat_dom_sf"/>
</dbReference>
<dbReference type="Gene3D" id="2.130.10.10">
    <property type="entry name" value="YVTN repeat-like/Quinoprotein amine dehydrogenase"/>
    <property type="match status" value="3"/>
</dbReference>
<evidence type="ECO:0000256" key="2">
    <source>
        <dbReference type="SAM" id="MobiDB-lite"/>
    </source>
</evidence>
<dbReference type="PANTHER" id="PTHR44099:SF4">
    <property type="entry name" value="RABCONNECTIN-3B, ISOFORM A"/>
    <property type="match status" value="1"/>
</dbReference>
<keyword evidence="1" id="KW-0853">WD repeat</keyword>
<dbReference type="GO" id="GO:0005737">
    <property type="term" value="C:cytoplasm"/>
    <property type="evidence" value="ECO:0007669"/>
    <property type="project" value="TreeGrafter"/>
</dbReference>
<feature type="region of interest" description="Disordered" evidence="2">
    <location>
        <begin position="312"/>
        <end position="356"/>
    </location>
</feature>
<evidence type="ECO:0000313" key="4">
    <source>
        <dbReference type="Proteomes" id="UP001431209"/>
    </source>
</evidence>
<organism evidence="3 4">
    <name type="scientific">Acrasis kona</name>
    <dbReference type="NCBI Taxonomy" id="1008807"/>
    <lineage>
        <taxon>Eukaryota</taxon>
        <taxon>Discoba</taxon>
        <taxon>Heterolobosea</taxon>
        <taxon>Tetramitia</taxon>
        <taxon>Eutetramitia</taxon>
        <taxon>Acrasidae</taxon>
        <taxon>Acrasis</taxon>
    </lineage>
</organism>
<feature type="compositionally biased region" description="Polar residues" evidence="2">
    <location>
        <begin position="210"/>
        <end position="219"/>
    </location>
</feature>
<dbReference type="InterPro" id="IPR001680">
    <property type="entry name" value="WD40_rpt"/>
</dbReference>
<dbReference type="SUPFAM" id="SSF48371">
    <property type="entry name" value="ARM repeat"/>
    <property type="match status" value="1"/>
</dbReference>
<dbReference type="SMART" id="SM00320">
    <property type="entry name" value="WD40"/>
    <property type="match status" value="6"/>
</dbReference>